<evidence type="ECO:0000256" key="5">
    <source>
        <dbReference type="ARBA" id="ARBA00032263"/>
    </source>
</evidence>
<keyword evidence="2" id="KW-0132">Cell division</keyword>
<comment type="subunit">
    <text evidence="1">Interacts with the CDC2 protein kinase to form a serine/threonine kinase holoenzyme complex also known as maturation promoting factor (MPF). The cyclin subunit imparts substrate specificity to the complex.</text>
</comment>
<keyword evidence="10" id="KW-1185">Reference proteome</keyword>
<dbReference type="InterPro" id="IPR013763">
    <property type="entry name" value="Cyclin-like_dom"/>
</dbReference>
<dbReference type="InterPro" id="IPR048258">
    <property type="entry name" value="Cyclins_cyclin-box"/>
</dbReference>
<name>A0A371F9X2_MUCPR</name>
<reference evidence="9" key="1">
    <citation type="submission" date="2018-05" db="EMBL/GenBank/DDBJ databases">
        <title>Draft genome of Mucuna pruriens seed.</title>
        <authorList>
            <person name="Nnadi N.E."/>
            <person name="Vos R."/>
            <person name="Hasami M.H."/>
            <person name="Devisetty U.K."/>
            <person name="Aguiy J.C."/>
        </authorList>
    </citation>
    <scope>NUCLEOTIDE SEQUENCE [LARGE SCALE GENOMIC DNA]</scope>
    <source>
        <strain evidence="9">JCA_2017</strain>
    </source>
</reference>
<evidence type="ECO:0000313" key="10">
    <source>
        <dbReference type="Proteomes" id="UP000257109"/>
    </source>
</evidence>
<dbReference type="PROSITE" id="PS00292">
    <property type="entry name" value="CYCLINS"/>
    <property type="match status" value="1"/>
</dbReference>
<feature type="compositionally biased region" description="Low complexity" evidence="7">
    <location>
        <begin position="83"/>
        <end position="93"/>
    </location>
</feature>
<dbReference type="SUPFAM" id="SSF47954">
    <property type="entry name" value="Cyclin-like"/>
    <property type="match status" value="2"/>
</dbReference>
<organism evidence="9 10">
    <name type="scientific">Mucuna pruriens</name>
    <name type="common">Velvet bean</name>
    <name type="synonym">Dolichos pruriens</name>
    <dbReference type="NCBI Taxonomy" id="157652"/>
    <lineage>
        <taxon>Eukaryota</taxon>
        <taxon>Viridiplantae</taxon>
        <taxon>Streptophyta</taxon>
        <taxon>Embryophyta</taxon>
        <taxon>Tracheophyta</taxon>
        <taxon>Spermatophyta</taxon>
        <taxon>Magnoliopsida</taxon>
        <taxon>eudicotyledons</taxon>
        <taxon>Gunneridae</taxon>
        <taxon>Pentapetalae</taxon>
        <taxon>rosids</taxon>
        <taxon>fabids</taxon>
        <taxon>Fabales</taxon>
        <taxon>Fabaceae</taxon>
        <taxon>Papilionoideae</taxon>
        <taxon>50 kb inversion clade</taxon>
        <taxon>NPAAA clade</taxon>
        <taxon>indigoferoid/millettioid clade</taxon>
        <taxon>Phaseoleae</taxon>
        <taxon>Mucuna</taxon>
    </lineage>
</organism>
<dbReference type="Pfam" id="PF00134">
    <property type="entry name" value="Cyclin_N"/>
    <property type="match status" value="1"/>
</dbReference>
<evidence type="ECO:0000256" key="3">
    <source>
        <dbReference type="ARBA" id="ARBA00023127"/>
    </source>
</evidence>
<dbReference type="InterPro" id="IPR006671">
    <property type="entry name" value="Cyclin_N"/>
</dbReference>
<evidence type="ECO:0000256" key="4">
    <source>
        <dbReference type="ARBA" id="ARBA00023306"/>
    </source>
</evidence>
<evidence type="ECO:0000256" key="7">
    <source>
        <dbReference type="SAM" id="MobiDB-lite"/>
    </source>
</evidence>
<feature type="compositionally biased region" description="Basic residues" evidence="7">
    <location>
        <begin position="1"/>
        <end position="10"/>
    </location>
</feature>
<keyword evidence="3 6" id="KW-0195">Cyclin</keyword>
<evidence type="ECO:0000256" key="2">
    <source>
        <dbReference type="ARBA" id="ARBA00022618"/>
    </source>
</evidence>
<dbReference type="PANTHER" id="PTHR10177">
    <property type="entry name" value="CYCLINS"/>
    <property type="match status" value="1"/>
</dbReference>
<dbReference type="EMBL" id="QJKJ01009952">
    <property type="protein sequence ID" value="RDX75087.1"/>
    <property type="molecule type" value="Genomic_DNA"/>
</dbReference>
<dbReference type="Pfam" id="PF02984">
    <property type="entry name" value="Cyclin_C"/>
    <property type="match status" value="1"/>
</dbReference>
<dbReference type="OrthoDB" id="5590282at2759"/>
<feature type="region of interest" description="Disordered" evidence="7">
    <location>
        <begin position="1"/>
        <end position="116"/>
    </location>
</feature>
<gene>
    <name evidence="9" type="primary">SDS</name>
    <name evidence="9" type="ORF">CR513_45078</name>
</gene>
<proteinExistence type="inferred from homology"/>
<feature type="compositionally biased region" description="Basic residues" evidence="7">
    <location>
        <begin position="21"/>
        <end position="35"/>
    </location>
</feature>
<accession>A0A371F9X2</accession>
<feature type="non-terminal residue" evidence="9">
    <location>
        <position position="1"/>
    </location>
</feature>
<dbReference type="InterPro" id="IPR036915">
    <property type="entry name" value="Cyclin-like_sf"/>
</dbReference>
<dbReference type="Proteomes" id="UP000257109">
    <property type="component" value="Unassembled WGS sequence"/>
</dbReference>
<dbReference type="InterPro" id="IPR039361">
    <property type="entry name" value="Cyclin"/>
</dbReference>
<dbReference type="SMART" id="SM00385">
    <property type="entry name" value="CYCLIN"/>
    <property type="match status" value="1"/>
</dbReference>
<dbReference type="STRING" id="157652.A0A371F9X2"/>
<evidence type="ECO:0000259" key="8">
    <source>
        <dbReference type="SMART" id="SM00385"/>
    </source>
</evidence>
<protein>
    <recommendedName>
        <fullName evidence="5">B-like cyclin</fullName>
    </recommendedName>
</protein>
<feature type="domain" description="Cyclin-like" evidence="8">
    <location>
        <begin position="471"/>
        <end position="558"/>
    </location>
</feature>
<evidence type="ECO:0000313" key="9">
    <source>
        <dbReference type="EMBL" id="RDX75087.1"/>
    </source>
</evidence>
<comment type="caution">
    <text evidence="9">The sequence shown here is derived from an EMBL/GenBank/DDBJ whole genome shotgun (WGS) entry which is preliminary data.</text>
</comment>
<dbReference type="GO" id="GO:0051301">
    <property type="term" value="P:cell division"/>
    <property type="evidence" value="ECO:0007669"/>
    <property type="project" value="UniProtKB-KW"/>
</dbReference>
<dbReference type="Gene3D" id="1.10.472.10">
    <property type="entry name" value="Cyclin-like"/>
    <property type="match status" value="2"/>
</dbReference>
<dbReference type="InterPro" id="IPR004367">
    <property type="entry name" value="Cyclin_C-dom"/>
</dbReference>
<evidence type="ECO:0000256" key="6">
    <source>
        <dbReference type="RuleBase" id="RU000383"/>
    </source>
</evidence>
<sequence length="653" mass="73959">MTIRTRKSKRKLEPEPPPRTVTKKLRQKLPRRRRLNISPVLLVGNSSEDPRLSVDSSSGSDFAAGEASCNSSRASAAGKGKTNSRNESSSNSSRNRRFEKRNAKENEVEVSESSCVDSNSFARERSRSLILKFKRETMNPKKNDDILEACTKSEITSEELFNSKSGNGNSKISSESNTNDVVSCSFDVRTSFQEEKSERSRSSILKFKSGRESKNLKENDDMSEACAKSEITSEKQFNSKSGNIKISSESNGNDVVSFSSGFRASFEEENRNKENRASECEYSEGSRNLHTEEDNCADLIAQSMTKQESDNYDAVADLACSEVLRFSYCDDDSEYCSSQGTVFSELHSEIFGECSQPELSDFSPSLFVDSGSQFSQGSVGETPSPTYLLFLQYRKEFSTLASPLMNASSVEDEVSVGVKFVRFEDSDDEDSYQMLRKRERRQGFLSNYGERYFSTTEFGNTVLEQRAQMVHWIVEQSYRKQLRQETMFLGVNLLDHFLSKGYFKAKRNLQIVGIACLTLASRIEENQQYNRVGQKNFYIGSNVYSRCEVVAMEWMVQELPTLHCIFYRFYLKAANTDAVVEKRVKYLAVLALSAHEQLCYWPSTVAAALVILACLEFNQNSSLFKVVGIHVRSKDENLHECIESLEWLLRYLG</sequence>
<dbReference type="AlphaFoldDB" id="A0A371F9X2"/>
<evidence type="ECO:0000256" key="1">
    <source>
        <dbReference type="ARBA" id="ARBA00011177"/>
    </source>
</evidence>
<comment type="similarity">
    <text evidence="6">Belongs to the cyclin family.</text>
</comment>
<keyword evidence="4" id="KW-0131">Cell cycle</keyword>